<feature type="transmembrane region" description="Helical" evidence="7">
    <location>
        <begin position="324"/>
        <end position="344"/>
    </location>
</feature>
<dbReference type="KEGG" id="mfo:Metfor_1260"/>
<dbReference type="InterPro" id="IPR003148">
    <property type="entry name" value="RCK_N"/>
</dbReference>
<protein>
    <submittedName>
        <fullName evidence="10">Kef-type K+ transport system, predicted NAD-binding component</fullName>
    </submittedName>
</protein>
<proteinExistence type="inferred from homology"/>
<dbReference type="Pfam" id="PF02080">
    <property type="entry name" value="TrkA_C"/>
    <property type="match status" value="1"/>
</dbReference>
<evidence type="ECO:0000313" key="11">
    <source>
        <dbReference type="Proteomes" id="UP000010824"/>
    </source>
</evidence>
<dbReference type="HOGENOM" id="CLU_005126_9_0_2"/>
<dbReference type="Gene3D" id="3.40.50.720">
    <property type="entry name" value="NAD(P)-binding Rossmann-like Domain"/>
    <property type="match status" value="1"/>
</dbReference>
<feature type="transmembrane region" description="Helical" evidence="7">
    <location>
        <begin position="212"/>
        <end position="230"/>
    </location>
</feature>
<feature type="transmembrane region" description="Helical" evidence="7">
    <location>
        <begin position="293"/>
        <end position="317"/>
    </location>
</feature>
<feature type="transmembrane region" description="Helical" evidence="7">
    <location>
        <begin position="113"/>
        <end position="133"/>
    </location>
</feature>
<dbReference type="Gene3D" id="1.20.1530.20">
    <property type="match status" value="1"/>
</dbReference>
<dbReference type="InterPro" id="IPR006037">
    <property type="entry name" value="RCK_C"/>
</dbReference>
<dbReference type="EMBL" id="CP003167">
    <property type="protein sequence ID" value="AGB02303.1"/>
    <property type="molecule type" value="Genomic_DNA"/>
</dbReference>
<feature type="domain" description="RCK C-terminal" evidence="9">
    <location>
        <begin position="578"/>
        <end position="662"/>
    </location>
</feature>
<evidence type="ECO:0000259" key="8">
    <source>
        <dbReference type="PROSITE" id="PS51201"/>
    </source>
</evidence>
<keyword evidence="6 7" id="KW-0472">Membrane</keyword>
<gene>
    <name evidence="10" type="ordered locus">Metfor_1260</name>
</gene>
<evidence type="ECO:0000256" key="2">
    <source>
        <dbReference type="ARBA" id="ARBA00005551"/>
    </source>
</evidence>
<keyword evidence="5 7" id="KW-1133">Transmembrane helix</keyword>
<dbReference type="PANTHER" id="PTHR42751:SF3">
    <property type="entry name" value="SODIUM_GLUTAMATE SYMPORTER"/>
    <property type="match status" value="1"/>
</dbReference>
<dbReference type="InterPro" id="IPR038770">
    <property type="entry name" value="Na+/solute_symporter_sf"/>
</dbReference>
<dbReference type="Pfam" id="PF00999">
    <property type="entry name" value="Na_H_Exchanger"/>
    <property type="match status" value="1"/>
</dbReference>
<evidence type="ECO:0000256" key="5">
    <source>
        <dbReference type="ARBA" id="ARBA00022989"/>
    </source>
</evidence>
<dbReference type="PROSITE" id="PS51202">
    <property type="entry name" value="RCK_C"/>
    <property type="match status" value="1"/>
</dbReference>
<feature type="domain" description="RCK N-terminal" evidence="8">
    <location>
        <begin position="411"/>
        <end position="529"/>
    </location>
</feature>
<dbReference type="InterPro" id="IPR006153">
    <property type="entry name" value="Cation/H_exchanger_TM"/>
</dbReference>
<dbReference type="GO" id="GO:1902600">
    <property type="term" value="P:proton transmembrane transport"/>
    <property type="evidence" value="ECO:0007669"/>
    <property type="project" value="InterPro"/>
</dbReference>
<dbReference type="GO" id="GO:0015297">
    <property type="term" value="F:antiporter activity"/>
    <property type="evidence" value="ECO:0007669"/>
    <property type="project" value="InterPro"/>
</dbReference>
<reference evidence="11" key="1">
    <citation type="submission" date="2011-12" db="EMBL/GenBank/DDBJ databases">
        <title>Complete sequence of Methanoregula formicicum SMSP.</title>
        <authorList>
            <person name="Lucas S."/>
            <person name="Han J."/>
            <person name="Lapidus A."/>
            <person name="Cheng J.-F."/>
            <person name="Goodwin L."/>
            <person name="Pitluck S."/>
            <person name="Peters L."/>
            <person name="Ovchinnikova G."/>
            <person name="Teshima H."/>
            <person name="Detter J.C."/>
            <person name="Han C."/>
            <person name="Tapia R."/>
            <person name="Land M."/>
            <person name="Hauser L."/>
            <person name="Kyrpides N."/>
            <person name="Ivanova N."/>
            <person name="Pagani I."/>
            <person name="Imachi H."/>
            <person name="Tamaki H."/>
            <person name="Sekiguchi Y."/>
            <person name="Kamagata Y."/>
            <person name="Cadillo-Quiroz H."/>
            <person name="Zinder S."/>
            <person name="Liu W.-T."/>
            <person name="Woyke T."/>
        </authorList>
    </citation>
    <scope>NUCLEOTIDE SEQUENCE [LARGE SCALE GENOMIC DNA]</scope>
    <source>
        <strain evidence="11">DSM 22288 / NBRC 105244 / SMSP</strain>
    </source>
</reference>
<keyword evidence="3" id="KW-0813">Transport</keyword>
<dbReference type="GeneID" id="14310573"/>
<organism evidence="10 11">
    <name type="scientific">Methanoregula formicica (strain DSM 22288 / NBRC 105244 / SMSP)</name>
    <dbReference type="NCBI Taxonomy" id="593750"/>
    <lineage>
        <taxon>Archaea</taxon>
        <taxon>Methanobacteriati</taxon>
        <taxon>Methanobacteriota</taxon>
        <taxon>Stenosarchaea group</taxon>
        <taxon>Methanomicrobia</taxon>
        <taxon>Methanomicrobiales</taxon>
        <taxon>Methanoregulaceae</taxon>
        <taxon>Methanoregula</taxon>
    </lineage>
</organism>
<comment type="similarity">
    <text evidence="2">Belongs to the monovalent cation:proton antiporter 2 (CPA2) transporter (TC 2.A.37) family.</text>
</comment>
<dbReference type="PROSITE" id="PS51201">
    <property type="entry name" value="RCK_N"/>
    <property type="match status" value="1"/>
</dbReference>
<evidence type="ECO:0000313" key="10">
    <source>
        <dbReference type="EMBL" id="AGB02303.1"/>
    </source>
</evidence>
<feature type="transmembrane region" description="Helical" evidence="7">
    <location>
        <begin position="29"/>
        <end position="47"/>
    </location>
</feature>
<feature type="transmembrane region" description="Helical" evidence="7">
    <location>
        <begin position="53"/>
        <end position="72"/>
    </location>
</feature>
<dbReference type="GO" id="GO:0008324">
    <property type="term" value="F:monoatomic cation transmembrane transporter activity"/>
    <property type="evidence" value="ECO:0007669"/>
    <property type="project" value="InterPro"/>
</dbReference>
<dbReference type="InterPro" id="IPR036291">
    <property type="entry name" value="NAD(P)-bd_dom_sf"/>
</dbReference>
<feature type="transmembrane region" description="Helical" evidence="7">
    <location>
        <begin position="145"/>
        <end position="170"/>
    </location>
</feature>
<name>L0HG58_METFS</name>
<dbReference type="SUPFAM" id="SSF116726">
    <property type="entry name" value="TrkA C-terminal domain-like"/>
    <property type="match status" value="1"/>
</dbReference>
<feature type="transmembrane region" description="Helical" evidence="7">
    <location>
        <begin position="182"/>
        <end position="200"/>
    </location>
</feature>
<reference evidence="10 11" key="2">
    <citation type="journal article" date="2014" name="Genome Announc.">
        <title>Complete Genome Sequence of Methanoregula formicica SMSPT, a Mesophilic Hydrogenotrophic Methanogen Isolated from a Methanogenic Upflow Anaerobic Sludge Blanket Reactor.</title>
        <authorList>
            <person name="Yamamoto K."/>
            <person name="Tamaki H."/>
            <person name="Cadillo-Quiroz H."/>
            <person name="Imachi H."/>
            <person name="Kyrpides N."/>
            <person name="Woyke T."/>
            <person name="Goodwin L."/>
            <person name="Zinder S.H."/>
            <person name="Kamagata Y."/>
            <person name="Liu W.T."/>
        </authorList>
    </citation>
    <scope>NUCLEOTIDE SEQUENCE [LARGE SCALE GENOMIC DNA]</scope>
    <source>
        <strain evidence="11">DSM 22288 / NBRC 105244 / SMSP</strain>
    </source>
</reference>
<dbReference type="InterPro" id="IPR036721">
    <property type="entry name" value="RCK_C_sf"/>
</dbReference>
<dbReference type="OrthoDB" id="43518at2157"/>
<evidence type="ECO:0000256" key="7">
    <source>
        <dbReference type="SAM" id="Phobius"/>
    </source>
</evidence>
<sequence length="668" mass="73426">MEFMLGLVSIGIIAILLLYIGQMFRLPSIVGFLIIGMLAGPYGFRIISDQAAVETVGEIGIILLLFTIGLEFSFEKLLKSWRTVVIGGLLQIVTTIVAVTLVTHALHVPFTSALVFGFIISLSSTAIVMKILQERREVDTLQGRTLFGILLFQDLAIIPMMLILPVFMGSEGMDLNDLPLEIVKVIVILVMIVILARWVIPGLLFRVASQRSRELFFITIAAICIIVAWLTNQAGLSYTLGAFVAGLIIGESDYNIDALSHIIPFRDVFASIFFLSIGMLLNTGAILSDTSFVLLILVIVTLIIGIKILTGAFAAAALGMPARICIFTGFALCQVGEFSFVLAQTGLSSGFIPDKVYQLFLASAILSMALTPFMMSAAPRFTDFWYRVAPYRAKIEAPFAQENEPALSIPKDHMVIAGYGITGKSVARAAEITGIPYMVIEMKPEIIRRERAARKPYFIFGDAAQEEVLEHAGIRDARTLVVAVSDQEAVPRIVHRARRMSPDIYIIARTEHVRHAQYLLDLGADEVISEEFEAAREIFTRALKKYRLPDTEIAKIVSKIQNWGYAKFIKNGDAAPPSTGMDTVLLSLRIHVLTVEPGSSAEGRAIRDLGLKERHGVADYGLRRNNTMMTVANDTEVLAAGDALLVFCTDQVAAEIRPLFRRGEPQVL</sequence>
<evidence type="ECO:0000256" key="3">
    <source>
        <dbReference type="ARBA" id="ARBA00022448"/>
    </source>
</evidence>
<dbReference type="Pfam" id="PF02254">
    <property type="entry name" value="TrkA_N"/>
    <property type="match status" value="1"/>
</dbReference>
<dbReference type="RefSeq" id="WP_015285266.1">
    <property type="nucleotide sequence ID" value="NC_019943.1"/>
</dbReference>
<evidence type="ECO:0000256" key="1">
    <source>
        <dbReference type="ARBA" id="ARBA00004141"/>
    </source>
</evidence>
<feature type="transmembrane region" description="Helical" evidence="7">
    <location>
        <begin position="6"/>
        <end position="22"/>
    </location>
</feature>
<dbReference type="eggNOG" id="arCOG01955">
    <property type="taxonomic scope" value="Archaea"/>
</dbReference>
<feature type="transmembrane region" description="Helical" evidence="7">
    <location>
        <begin position="84"/>
        <end position="107"/>
    </location>
</feature>
<keyword evidence="11" id="KW-1185">Reference proteome</keyword>
<dbReference type="eggNOG" id="arCOG01970">
    <property type="taxonomic scope" value="Archaea"/>
</dbReference>
<dbReference type="PANTHER" id="PTHR42751">
    <property type="entry name" value="SODIUM/HYDROGEN EXCHANGER FAMILY/TRKA DOMAIN PROTEIN"/>
    <property type="match status" value="1"/>
</dbReference>
<keyword evidence="4 7" id="KW-0812">Transmembrane</keyword>
<dbReference type="Proteomes" id="UP000010824">
    <property type="component" value="Chromosome"/>
</dbReference>
<dbReference type="InParanoid" id="L0HG58"/>
<dbReference type="GO" id="GO:0006813">
    <property type="term" value="P:potassium ion transport"/>
    <property type="evidence" value="ECO:0007669"/>
    <property type="project" value="InterPro"/>
</dbReference>
<evidence type="ECO:0000259" key="9">
    <source>
        <dbReference type="PROSITE" id="PS51202"/>
    </source>
</evidence>
<evidence type="ECO:0000256" key="4">
    <source>
        <dbReference type="ARBA" id="ARBA00022692"/>
    </source>
</evidence>
<dbReference type="AlphaFoldDB" id="L0HG58"/>
<dbReference type="STRING" id="593750.Metfor_1260"/>
<dbReference type="GO" id="GO:0016020">
    <property type="term" value="C:membrane"/>
    <property type="evidence" value="ECO:0007669"/>
    <property type="project" value="UniProtKB-SubCell"/>
</dbReference>
<dbReference type="Gene3D" id="3.30.70.1450">
    <property type="entry name" value="Regulator of K+ conductance, C-terminal domain"/>
    <property type="match status" value="1"/>
</dbReference>
<evidence type="ECO:0000256" key="6">
    <source>
        <dbReference type="ARBA" id="ARBA00023136"/>
    </source>
</evidence>
<dbReference type="SUPFAM" id="SSF51735">
    <property type="entry name" value="NAD(P)-binding Rossmann-fold domains"/>
    <property type="match status" value="1"/>
</dbReference>
<feature type="transmembrane region" description="Helical" evidence="7">
    <location>
        <begin position="268"/>
        <end position="287"/>
    </location>
</feature>
<comment type="subcellular location">
    <subcellularLocation>
        <location evidence="1">Membrane</location>
        <topology evidence="1">Multi-pass membrane protein</topology>
    </subcellularLocation>
</comment>
<feature type="transmembrane region" description="Helical" evidence="7">
    <location>
        <begin position="356"/>
        <end position="377"/>
    </location>
</feature>
<accession>L0HG58</accession>